<keyword evidence="2" id="KW-0067">ATP-binding</keyword>
<dbReference type="PANTHER" id="PTHR32071">
    <property type="entry name" value="TRANSCRIPTIONAL REGULATORY PROTEIN"/>
    <property type="match status" value="1"/>
</dbReference>
<dbReference type="Gene3D" id="1.10.8.60">
    <property type="match status" value="1"/>
</dbReference>
<feature type="domain" description="Sigma-54 factor interaction" evidence="7">
    <location>
        <begin position="197"/>
        <end position="426"/>
    </location>
</feature>
<dbReference type="Pfam" id="PF00158">
    <property type="entry name" value="Sigma54_activat"/>
    <property type="match status" value="1"/>
</dbReference>
<evidence type="ECO:0000256" key="4">
    <source>
        <dbReference type="ARBA" id="ARBA00023125"/>
    </source>
</evidence>
<dbReference type="EMBL" id="UHJL01000003">
    <property type="protein sequence ID" value="SUQ25033.1"/>
    <property type="molecule type" value="Genomic_DNA"/>
</dbReference>
<dbReference type="InterPro" id="IPR003018">
    <property type="entry name" value="GAF"/>
</dbReference>
<dbReference type="InterPro" id="IPR029016">
    <property type="entry name" value="GAF-like_dom_sf"/>
</dbReference>
<dbReference type="PROSITE" id="PS00688">
    <property type="entry name" value="SIGMA54_INTERACT_3"/>
    <property type="match status" value="1"/>
</dbReference>
<dbReference type="InterPro" id="IPR027417">
    <property type="entry name" value="P-loop_NTPase"/>
</dbReference>
<dbReference type="InterPro" id="IPR025944">
    <property type="entry name" value="Sigma_54_int_dom_CS"/>
</dbReference>
<dbReference type="GO" id="GO:0006355">
    <property type="term" value="P:regulation of DNA-templated transcription"/>
    <property type="evidence" value="ECO:0007669"/>
    <property type="project" value="InterPro"/>
</dbReference>
<dbReference type="SMART" id="SM00382">
    <property type="entry name" value="AAA"/>
    <property type="match status" value="1"/>
</dbReference>
<dbReference type="SUPFAM" id="SSF55781">
    <property type="entry name" value="GAF domain-like"/>
    <property type="match status" value="1"/>
</dbReference>
<keyword evidence="5" id="KW-0804">Transcription</keyword>
<dbReference type="InterPro" id="IPR025943">
    <property type="entry name" value="Sigma_54_int_dom_ATP-bd_2"/>
</dbReference>
<keyword evidence="1" id="KW-0547">Nucleotide-binding</keyword>
<dbReference type="Pfam" id="PF02954">
    <property type="entry name" value="HTH_8"/>
    <property type="match status" value="1"/>
</dbReference>
<dbReference type="Gene3D" id="3.30.450.40">
    <property type="match status" value="1"/>
</dbReference>
<protein>
    <submittedName>
        <fullName evidence="8">Nif-specific regulatory protein</fullName>
    </submittedName>
</protein>
<dbReference type="FunFam" id="3.40.50.300:FF:000006">
    <property type="entry name" value="DNA-binding transcriptional regulator NtrC"/>
    <property type="match status" value="1"/>
</dbReference>
<gene>
    <name evidence="8" type="ORF">SAMN05661053_2448</name>
</gene>
<feature type="coiled-coil region" evidence="6">
    <location>
        <begin position="160"/>
        <end position="189"/>
    </location>
</feature>
<dbReference type="Pfam" id="PF01590">
    <property type="entry name" value="GAF"/>
    <property type="match status" value="1"/>
</dbReference>
<dbReference type="Pfam" id="PF25601">
    <property type="entry name" value="AAA_lid_14"/>
    <property type="match status" value="1"/>
</dbReference>
<name>A0A380S7N4_FIBSU</name>
<evidence type="ECO:0000256" key="2">
    <source>
        <dbReference type="ARBA" id="ARBA00022840"/>
    </source>
</evidence>
<evidence type="ECO:0000313" key="8">
    <source>
        <dbReference type="EMBL" id="SUQ25033.1"/>
    </source>
</evidence>
<evidence type="ECO:0000256" key="3">
    <source>
        <dbReference type="ARBA" id="ARBA00023015"/>
    </source>
</evidence>
<keyword evidence="6" id="KW-0175">Coiled coil</keyword>
<dbReference type="PROSITE" id="PS00676">
    <property type="entry name" value="SIGMA54_INTERACT_2"/>
    <property type="match status" value="1"/>
</dbReference>
<evidence type="ECO:0000259" key="7">
    <source>
        <dbReference type="PROSITE" id="PS50045"/>
    </source>
</evidence>
<evidence type="ECO:0000256" key="6">
    <source>
        <dbReference type="SAM" id="Coils"/>
    </source>
</evidence>
<dbReference type="GO" id="GO:0043565">
    <property type="term" value="F:sequence-specific DNA binding"/>
    <property type="evidence" value="ECO:0007669"/>
    <property type="project" value="InterPro"/>
</dbReference>
<dbReference type="InterPro" id="IPR003593">
    <property type="entry name" value="AAA+_ATPase"/>
</dbReference>
<dbReference type="InterPro" id="IPR058031">
    <property type="entry name" value="AAA_lid_NorR"/>
</dbReference>
<dbReference type="AlphaFoldDB" id="A0A380S7N4"/>
<keyword evidence="4" id="KW-0238">DNA-binding</keyword>
<dbReference type="GO" id="GO:0005524">
    <property type="term" value="F:ATP binding"/>
    <property type="evidence" value="ECO:0007669"/>
    <property type="project" value="UniProtKB-KW"/>
</dbReference>
<accession>A0A380S7N4</accession>
<dbReference type="Gene3D" id="3.40.50.300">
    <property type="entry name" value="P-loop containing nucleotide triphosphate hydrolases"/>
    <property type="match status" value="1"/>
</dbReference>
<dbReference type="Proteomes" id="UP000255423">
    <property type="component" value="Unassembled WGS sequence"/>
</dbReference>
<reference evidence="8 9" key="1">
    <citation type="submission" date="2017-08" db="EMBL/GenBank/DDBJ databases">
        <authorList>
            <person name="de Groot N.N."/>
        </authorList>
    </citation>
    <scope>NUCLEOTIDE SEQUENCE [LARGE SCALE GENOMIC DNA]</scope>
    <source>
        <strain evidence="8 9">HM2</strain>
    </source>
</reference>
<sequence length="509" mass="56647">MSTTHAKIQELELLYKISSILNQSLDFETVAHPVLQTVESVMGVEHATLTLYNRHTGEISIEIAEGLSSRQASKGRYKVGEGITGRVVETGKPIIIPSVAKDPDFLDRTGRGKTEDKAFLCVPIIMEQEVVGALSADEHNPDEANLNDQIHLLEIIAQMLATAVKLRRQAREENEILKAENERMAMELKARFQPDNIIGKTPEMQQVYTQIDQVAKSPLPALIVGEVGTGKGLVAEAIHFRSDRNLGPFVRVHCAALPESVLDRELFGSEKGALVGVVNEAPGRVEQAEGGTLFLDEVAELTPNLQIKLLRLLQQGEMERVGARFPKKVNVRVICATTKNLQQMVSDGTFREDLYYQLHIVPIYVPPLRKRRTDIVLLADYFVDHYCRLVGKNVRRLARGTIEMLMSYPWPGNVRELENAIERAVLLTEEDVIYPHHFPPTIQTDETSGTPVSGNLKLMVEAYERDIICDALKSSKGKMAAAARSLSTTPRILTYKIKQLGIDLAAFSK</sequence>
<evidence type="ECO:0000256" key="5">
    <source>
        <dbReference type="ARBA" id="ARBA00023163"/>
    </source>
</evidence>
<dbReference type="InterPro" id="IPR009057">
    <property type="entry name" value="Homeodomain-like_sf"/>
</dbReference>
<dbReference type="Gene3D" id="1.10.10.60">
    <property type="entry name" value="Homeodomain-like"/>
    <property type="match status" value="1"/>
</dbReference>
<evidence type="ECO:0000256" key="1">
    <source>
        <dbReference type="ARBA" id="ARBA00022741"/>
    </source>
</evidence>
<dbReference type="PRINTS" id="PR01590">
    <property type="entry name" value="HTHFIS"/>
</dbReference>
<evidence type="ECO:0000313" key="9">
    <source>
        <dbReference type="Proteomes" id="UP000255423"/>
    </source>
</evidence>
<dbReference type="RefSeq" id="WP_015732146.1">
    <property type="nucleotide sequence ID" value="NZ_UHJL01000003.1"/>
</dbReference>
<dbReference type="SUPFAM" id="SSF52540">
    <property type="entry name" value="P-loop containing nucleoside triphosphate hydrolases"/>
    <property type="match status" value="1"/>
</dbReference>
<keyword evidence="3" id="KW-0805">Transcription regulation</keyword>
<organism evidence="8 9">
    <name type="scientific">Fibrobacter succinogenes</name>
    <name type="common">Bacteroides succinogenes</name>
    <dbReference type="NCBI Taxonomy" id="833"/>
    <lineage>
        <taxon>Bacteria</taxon>
        <taxon>Pseudomonadati</taxon>
        <taxon>Fibrobacterota</taxon>
        <taxon>Fibrobacteria</taxon>
        <taxon>Fibrobacterales</taxon>
        <taxon>Fibrobacteraceae</taxon>
        <taxon>Fibrobacter</taxon>
    </lineage>
</organism>
<dbReference type="InterPro" id="IPR002197">
    <property type="entry name" value="HTH_Fis"/>
</dbReference>
<dbReference type="OMA" id="NVIHGYH"/>
<dbReference type="CDD" id="cd00009">
    <property type="entry name" value="AAA"/>
    <property type="match status" value="1"/>
</dbReference>
<dbReference type="InterPro" id="IPR002078">
    <property type="entry name" value="Sigma_54_int"/>
</dbReference>
<dbReference type="SUPFAM" id="SSF46689">
    <property type="entry name" value="Homeodomain-like"/>
    <property type="match status" value="1"/>
</dbReference>
<proteinExistence type="predicted"/>
<dbReference type="PROSITE" id="PS50045">
    <property type="entry name" value="SIGMA54_INTERACT_4"/>
    <property type="match status" value="1"/>
</dbReference>
<dbReference type="SMART" id="SM00065">
    <property type="entry name" value="GAF"/>
    <property type="match status" value="1"/>
</dbReference>